<evidence type="ECO:0000259" key="2">
    <source>
        <dbReference type="PROSITE" id="PS50006"/>
    </source>
</evidence>
<dbReference type="Gene3D" id="2.60.200.20">
    <property type="match status" value="2"/>
</dbReference>
<dbReference type="CDD" id="cd00060">
    <property type="entry name" value="FHA"/>
    <property type="match status" value="2"/>
</dbReference>
<gene>
    <name evidence="3" type="ORF">PGLA1383_LOCUS7039</name>
</gene>
<feature type="non-terminal residue" evidence="3">
    <location>
        <position position="1"/>
    </location>
</feature>
<evidence type="ECO:0000313" key="4">
    <source>
        <dbReference type="Proteomes" id="UP000654075"/>
    </source>
</evidence>
<dbReference type="EMBL" id="CAJNNV010002998">
    <property type="protein sequence ID" value="CAE8588236.1"/>
    <property type="molecule type" value="Genomic_DNA"/>
</dbReference>
<dbReference type="InterPro" id="IPR008984">
    <property type="entry name" value="SMAD_FHA_dom_sf"/>
</dbReference>
<accession>A0A813DRG9</accession>
<reference evidence="3" key="1">
    <citation type="submission" date="2021-02" db="EMBL/GenBank/DDBJ databases">
        <authorList>
            <person name="Dougan E. K."/>
            <person name="Rhodes N."/>
            <person name="Thang M."/>
            <person name="Chan C."/>
        </authorList>
    </citation>
    <scope>NUCLEOTIDE SEQUENCE</scope>
</reference>
<dbReference type="Pfam" id="PF00498">
    <property type="entry name" value="FHA"/>
    <property type="match status" value="2"/>
</dbReference>
<evidence type="ECO:0000256" key="1">
    <source>
        <dbReference type="SAM" id="MobiDB-lite"/>
    </source>
</evidence>
<dbReference type="PROSITE" id="PS50006">
    <property type="entry name" value="FHA_DOMAIN"/>
    <property type="match status" value="2"/>
</dbReference>
<dbReference type="OrthoDB" id="445544at2759"/>
<dbReference type="SUPFAM" id="SSF49879">
    <property type="entry name" value="SMAD/FHA domain"/>
    <property type="match status" value="2"/>
</dbReference>
<feature type="domain" description="FHA" evidence="2">
    <location>
        <begin position="98"/>
        <end position="154"/>
    </location>
</feature>
<protein>
    <recommendedName>
        <fullName evidence="2">FHA domain-containing protein</fullName>
    </recommendedName>
</protein>
<feature type="compositionally biased region" description="Basic and acidic residues" evidence="1">
    <location>
        <begin position="291"/>
        <end position="301"/>
    </location>
</feature>
<comment type="caution">
    <text evidence="3">The sequence shown here is derived from an EMBL/GenBank/DDBJ whole genome shotgun (WGS) entry which is preliminary data.</text>
</comment>
<dbReference type="SMART" id="SM00240">
    <property type="entry name" value="FHA"/>
    <property type="match status" value="2"/>
</dbReference>
<keyword evidence="4" id="KW-1185">Reference proteome</keyword>
<sequence>PWWVLPNEPVRDMLAGVQDPLQVAALRMVKSSIVATRKALILRVASGDLAHQRPVLDIPASAAVRREGDALPALGKVQVGKLPAIVITPNAAKFSCVTKFGRGSHRQTMVPDMVMDEPIASRSHFNVVYEPTTDRYQVMDAGSKWGTFVKISTVGENVSCGDWIRIGNAELVVRYCGGGCKCHRQHAHYRLHSQKVARSVCGGSSFFRARQASSFASVPWRQGFGSGFGLTASAFGNDALSDDEMEIAEGDAQLQDGIQRSDQVMAMLSGRFPKPWVSNFEKMCLQAPVDDTPKPGEKTRMNSDPASRNSSEPLRRPKMSLPVQPLEIDFISGPRMGERVMVTDKVCTVGRGESSTIQVSDPMLANVSRTHCIFEYVGNRWQVSDNKSTNGTWRRLSC</sequence>
<evidence type="ECO:0000313" key="3">
    <source>
        <dbReference type="EMBL" id="CAE8588236.1"/>
    </source>
</evidence>
<feature type="compositionally biased region" description="Polar residues" evidence="1">
    <location>
        <begin position="302"/>
        <end position="312"/>
    </location>
</feature>
<feature type="domain" description="FHA" evidence="2">
    <location>
        <begin position="347"/>
        <end position="393"/>
    </location>
</feature>
<dbReference type="Proteomes" id="UP000654075">
    <property type="component" value="Unassembled WGS sequence"/>
</dbReference>
<dbReference type="OMA" id="QAGTHEF"/>
<organism evidence="3 4">
    <name type="scientific">Polarella glacialis</name>
    <name type="common">Dinoflagellate</name>
    <dbReference type="NCBI Taxonomy" id="89957"/>
    <lineage>
        <taxon>Eukaryota</taxon>
        <taxon>Sar</taxon>
        <taxon>Alveolata</taxon>
        <taxon>Dinophyceae</taxon>
        <taxon>Suessiales</taxon>
        <taxon>Suessiaceae</taxon>
        <taxon>Polarella</taxon>
    </lineage>
</organism>
<dbReference type="InterPro" id="IPR050923">
    <property type="entry name" value="Cell_Proc_Reg/RNA_Proc"/>
</dbReference>
<dbReference type="AlphaFoldDB" id="A0A813DRG9"/>
<name>A0A813DRG9_POLGL</name>
<dbReference type="PANTHER" id="PTHR23308">
    <property type="entry name" value="NUCLEAR INHIBITOR OF PROTEIN PHOSPHATASE-1"/>
    <property type="match status" value="1"/>
</dbReference>
<dbReference type="InterPro" id="IPR000253">
    <property type="entry name" value="FHA_dom"/>
</dbReference>
<proteinExistence type="predicted"/>
<feature type="non-terminal residue" evidence="3">
    <location>
        <position position="398"/>
    </location>
</feature>
<feature type="region of interest" description="Disordered" evidence="1">
    <location>
        <begin position="287"/>
        <end position="319"/>
    </location>
</feature>